<dbReference type="SMART" id="SM00166">
    <property type="entry name" value="UBX"/>
    <property type="match status" value="1"/>
</dbReference>
<dbReference type="InterPro" id="IPR001012">
    <property type="entry name" value="UBX_dom"/>
</dbReference>
<feature type="compositionally biased region" description="Pro residues" evidence="6">
    <location>
        <begin position="116"/>
        <end position="131"/>
    </location>
</feature>
<keyword evidence="9" id="KW-1185">Reference proteome</keyword>
<dbReference type="PROSITE" id="PS50033">
    <property type="entry name" value="UBX"/>
    <property type="match status" value="1"/>
</dbReference>
<dbReference type="InterPro" id="IPR029071">
    <property type="entry name" value="Ubiquitin-like_domsf"/>
</dbReference>
<comment type="subunit">
    <text evidence="3">Directly interacts with VCP. Interacts with UBQLN1. Forms a complex with VCP and UBQLN1.</text>
</comment>
<feature type="domain" description="UBX" evidence="7">
    <location>
        <begin position="240"/>
        <end position="317"/>
    </location>
</feature>
<evidence type="ECO:0000256" key="1">
    <source>
        <dbReference type="ARBA" id="ARBA00004406"/>
    </source>
</evidence>
<feature type="compositionally biased region" description="Basic and acidic residues" evidence="6">
    <location>
        <begin position="160"/>
        <end position="169"/>
    </location>
</feature>
<dbReference type="Pfam" id="PF00789">
    <property type="entry name" value="UBX"/>
    <property type="match status" value="1"/>
</dbReference>
<comment type="function">
    <text evidence="5">Involved in endoplasmic reticulum-associated protein degradation (ERAD). Acts as a platform to recruit both UBQLN1 and VCP to the ER during ERAD.</text>
</comment>
<dbReference type="PANTHER" id="PTHR46424">
    <property type="entry name" value="UBX DOMAIN-CONTAINING PROTEIN 4"/>
    <property type="match status" value="1"/>
</dbReference>
<feature type="region of interest" description="Disordered" evidence="6">
    <location>
        <begin position="160"/>
        <end position="181"/>
    </location>
</feature>
<dbReference type="GO" id="GO:0006986">
    <property type="term" value="P:response to unfolded protein"/>
    <property type="evidence" value="ECO:0007669"/>
    <property type="project" value="UniProtKB-KW"/>
</dbReference>
<dbReference type="CDD" id="cd01767">
    <property type="entry name" value="UBX"/>
    <property type="match status" value="1"/>
</dbReference>
<feature type="region of interest" description="Disordered" evidence="6">
    <location>
        <begin position="111"/>
        <end position="137"/>
    </location>
</feature>
<evidence type="ECO:0000256" key="4">
    <source>
        <dbReference type="ARBA" id="ARBA00041575"/>
    </source>
</evidence>
<dbReference type="Proteomes" id="UP001412239">
    <property type="component" value="Unassembled WGS sequence"/>
</dbReference>
<evidence type="ECO:0000313" key="9">
    <source>
        <dbReference type="Proteomes" id="UP001412239"/>
    </source>
</evidence>
<dbReference type="Gene3D" id="3.10.20.90">
    <property type="entry name" value="Phosphatidylinositol 3-kinase Catalytic Subunit, Chain A, domain 1"/>
    <property type="match status" value="1"/>
</dbReference>
<proteinExistence type="predicted"/>
<dbReference type="AlphaFoldDB" id="A0A292Q6G5"/>
<dbReference type="GO" id="GO:0005789">
    <property type="term" value="C:endoplasmic reticulum membrane"/>
    <property type="evidence" value="ECO:0007669"/>
    <property type="project" value="UniProtKB-SubCell"/>
</dbReference>
<evidence type="ECO:0000256" key="2">
    <source>
        <dbReference type="ARBA" id="ARBA00023230"/>
    </source>
</evidence>
<evidence type="ECO:0000256" key="5">
    <source>
        <dbReference type="ARBA" id="ARBA00046062"/>
    </source>
</evidence>
<evidence type="ECO:0000313" key="8">
    <source>
        <dbReference type="EMBL" id="CUS14535.1"/>
    </source>
</evidence>
<evidence type="ECO:0000256" key="6">
    <source>
        <dbReference type="SAM" id="MobiDB-lite"/>
    </source>
</evidence>
<evidence type="ECO:0000256" key="3">
    <source>
        <dbReference type="ARBA" id="ARBA00038812"/>
    </source>
</evidence>
<dbReference type="SUPFAM" id="SSF54236">
    <property type="entry name" value="Ubiquitin-like"/>
    <property type="match status" value="1"/>
</dbReference>
<gene>
    <name evidence="8" type="ORF">GSTUAT00001412001</name>
</gene>
<organism evidence="8 9">
    <name type="scientific">Tuber aestivum</name>
    <name type="common">summer truffle</name>
    <dbReference type="NCBI Taxonomy" id="59557"/>
    <lineage>
        <taxon>Eukaryota</taxon>
        <taxon>Fungi</taxon>
        <taxon>Dikarya</taxon>
        <taxon>Ascomycota</taxon>
        <taxon>Pezizomycotina</taxon>
        <taxon>Pezizomycetes</taxon>
        <taxon>Pezizales</taxon>
        <taxon>Tuberaceae</taxon>
        <taxon>Tuber</taxon>
    </lineage>
</organism>
<accession>A0A292Q6G5</accession>
<sequence length="320" mass="35762">MEDVYCKGSVQQGSADAVKDDKSLVFFVAGENCWRSMKWESENLLDGDVFPLLKESSIVFKLKAGSTEAGFLSMFCPVEQAPYLVVLKNGSLVTKLTADTPETTFVASLKSALSPATPPSLSPPSPPPPSTPSQNNLSSLFADRRDRLEQQQKALAAAARERKAAELKRRQNNLTPDRKKYVEEQTRRIAAEKAERGRVLLALENDRIEREARELRKREGRAAVFATQVQDTDRAEEEKVAFNEVLISVRLLHGGLIKARFLESKGLGELREWVDENRTDGAEAYTFMQPPDRKFSALDENKSLKELGLPKLTGLVLLRR</sequence>
<dbReference type="PANTHER" id="PTHR46424:SF1">
    <property type="entry name" value="UBX DOMAIN-CONTAINING PROTEIN 4"/>
    <property type="match status" value="1"/>
</dbReference>
<protein>
    <recommendedName>
        <fullName evidence="4">UBX domain-containing protein 2</fullName>
    </recommendedName>
</protein>
<name>A0A292Q6G5_9PEZI</name>
<dbReference type="EMBL" id="LN890958">
    <property type="protein sequence ID" value="CUS14535.1"/>
    <property type="molecule type" value="Genomic_DNA"/>
</dbReference>
<reference evidence="8" key="1">
    <citation type="submission" date="2015-10" db="EMBL/GenBank/DDBJ databases">
        <authorList>
            <person name="Regsiter A."/>
            <person name="william w."/>
        </authorList>
    </citation>
    <scope>NUCLEOTIDE SEQUENCE</scope>
    <source>
        <strain evidence="8">Montdore</strain>
    </source>
</reference>
<evidence type="ECO:0000259" key="7">
    <source>
        <dbReference type="PROSITE" id="PS50033"/>
    </source>
</evidence>
<dbReference type="InterPro" id="IPR036249">
    <property type="entry name" value="Thioredoxin-like_sf"/>
</dbReference>
<dbReference type="SUPFAM" id="SSF52833">
    <property type="entry name" value="Thioredoxin-like"/>
    <property type="match status" value="1"/>
</dbReference>
<keyword evidence="2" id="KW-0834">Unfolded protein response</keyword>
<comment type="subcellular location">
    <subcellularLocation>
        <location evidence="1">Endoplasmic reticulum membrane</location>
        <topology evidence="1">Peripheral membrane protein</topology>
    </subcellularLocation>
</comment>
<dbReference type="GO" id="GO:0036503">
    <property type="term" value="P:ERAD pathway"/>
    <property type="evidence" value="ECO:0007669"/>
    <property type="project" value="TreeGrafter"/>
</dbReference>